<dbReference type="PANTHER" id="PTHR40265:SF1">
    <property type="entry name" value="GLYOXALASE-LIKE DOMAIN-CONTAINING PROTEIN"/>
    <property type="match status" value="1"/>
</dbReference>
<feature type="domain" description="VOC" evidence="1">
    <location>
        <begin position="4"/>
        <end position="140"/>
    </location>
</feature>
<reference evidence="2 3" key="1">
    <citation type="journal article" date="2019" name="Int. J. Syst. Evol. Microbiol.">
        <title>The Global Catalogue of Microorganisms (GCM) 10K type strain sequencing project: providing services to taxonomists for standard genome sequencing and annotation.</title>
        <authorList>
            <consortium name="The Broad Institute Genomics Platform"/>
            <consortium name="The Broad Institute Genome Sequencing Center for Infectious Disease"/>
            <person name="Wu L."/>
            <person name="Ma J."/>
        </authorList>
    </citation>
    <scope>NUCLEOTIDE SEQUENCE [LARGE SCALE GENOMIC DNA]</scope>
    <source>
        <strain evidence="2 3">DT55</strain>
    </source>
</reference>
<evidence type="ECO:0000313" key="2">
    <source>
        <dbReference type="EMBL" id="MFC7097689.1"/>
    </source>
</evidence>
<dbReference type="PANTHER" id="PTHR40265">
    <property type="entry name" value="BLL2707 PROTEIN"/>
    <property type="match status" value="1"/>
</dbReference>
<dbReference type="EMBL" id="JBHTAG010000003">
    <property type="protein sequence ID" value="MFC7097689.1"/>
    <property type="molecule type" value="Genomic_DNA"/>
</dbReference>
<dbReference type="PROSITE" id="PS51819">
    <property type="entry name" value="VOC"/>
    <property type="match status" value="1"/>
</dbReference>
<dbReference type="Proteomes" id="UP001596388">
    <property type="component" value="Unassembled WGS sequence"/>
</dbReference>
<organism evidence="2 3">
    <name type="scientific">Halobaculum marinum</name>
    <dbReference type="NCBI Taxonomy" id="3031996"/>
    <lineage>
        <taxon>Archaea</taxon>
        <taxon>Methanobacteriati</taxon>
        <taxon>Methanobacteriota</taxon>
        <taxon>Stenosarchaea group</taxon>
        <taxon>Halobacteria</taxon>
        <taxon>Halobacteriales</taxon>
        <taxon>Haloferacaceae</taxon>
        <taxon>Halobaculum</taxon>
    </lineage>
</organism>
<dbReference type="InterPro" id="IPR025870">
    <property type="entry name" value="Glyoxalase-like_dom"/>
</dbReference>
<protein>
    <submittedName>
        <fullName evidence="2">VOC family protein</fullName>
    </submittedName>
</protein>
<dbReference type="Gene3D" id="3.10.180.10">
    <property type="entry name" value="2,3-Dihydroxybiphenyl 1,2-Dioxygenase, domain 1"/>
    <property type="match status" value="1"/>
</dbReference>
<proteinExistence type="predicted"/>
<dbReference type="GeneID" id="79271402"/>
<gene>
    <name evidence="2" type="ORF">ACFQKD_10265</name>
</gene>
<dbReference type="AlphaFoldDB" id="A0ABD5WVW9"/>
<dbReference type="SUPFAM" id="SSF54593">
    <property type="entry name" value="Glyoxalase/Bleomycin resistance protein/Dihydroxybiphenyl dioxygenase"/>
    <property type="match status" value="1"/>
</dbReference>
<evidence type="ECO:0000259" key="1">
    <source>
        <dbReference type="PROSITE" id="PS51819"/>
    </source>
</evidence>
<dbReference type="InterPro" id="IPR037523">
    <property type="entry name" value="VOC_core"/>
</dbReference>
<accession>A0ABD5WVW9</accession>
<keyword evidence="3" id="KW-1185">Reference proteome</keyword>
<dbReference type="RefSeq" id="WP_276237817.1">
    <property type="nucleotide sequence ID" value="NZ_CP119989.1"/>
</dbReference>
<dbReference type="InterPro" id="IPR029068">
    <property type="entry name" value="Glyas_Bleomycin-R_OHBP_Dase"/>
</dbReference>
<sequence length="279" mass="30218">MDLRVDHVTVAGRSLESLVDAFEAAGFPVEYGGAHSNGVTHMAIVGFRDGSYIELISTIESETESPWWDDAIRRDGGPCAWAIGVDDIEAATATLDERGVRVDGPAAYERTREDGTLVEWDLTYLGDGDPGSTLPFLIEDRTPRERRVQPTGTLGSSPIHGVDTVVVGVPDLDAAVQRFTDAFDLPTPTRSEFGEVAAEVAVFPDQPVALAQPSEDDWFAERVDEFGPAPVAYVLAYDAGAETRFDDCTEGSLGDRRIDWLPVTDPIGRRYLGIAEATD</sequence>
<name>A0ABD5WVW9_9EURY</name>
<comment type="caution">
    <text evidence="2">The sequence shown here is derived from an EMBL/GenBank/DDBJ whole genome shotgun (WGS) entry which is preliminary data.</text>
</comment>
<evidence type="ECO:0000313" key="3">
    <source>
        <dbReference type="Proteomes" id="UP001596388"/>
    </source>
</evidence>
<dbReference type="Pfam" id="PF13468">
    <property type="entry name" value="Glyoxalase_3"/>
    <property type="match status" value="1"/>
</dbReference>